<accession>A0A6U1THH4</accession>
<keyword evidence="2" id="KW-0732">Signal</keyword>
<proteinExistence type="predicted"/>
<dbReference type="AlphaFoldDB" id="A0A6U1THH4"/>
<feature type="signal peptide" evidence="2">
    <location>
        <begin position="1"/>
        <end position="18"/>
    </location>
</feature>
<evidence type="ECO:0000256" key="1">
    <source>
        <dbReference type="SAM" id="MobiDB-lite"/>
    </source>
</evidence>
<dbReference type="EMBL" id="HBGO01006701">
    <property type="protein sequence ID" value="CAD9326447.1"/>
    <property type="molecule type" value="Transcribed_RNA"/>
</dbReference>
<feature type="compositionally biased region" description="Basic residues" evidence="1">
    <location>
        <begin position="92"/>
        <end position="118"/>
    </location>
</feature>
<evidence type="ECO:0000256" key="2">
    <source>
        <dbReference type="SAM" id="SignalP"/>
    </source>
</evidence>
<organism evidence="4">
    <name type="scientific">Trieres chinensis</name>
    <name type="common">Marine centric diatom</name>
    <name type="synonym">Odontella sinensis</name>
    <dbReference type="NCBI Taxonomy" id="1514140"/>
    <lineage>
        <taxon>Eukaryota</taxon>
        <taxon>Sar</taxon>
        <taxon>Stramenopiles</taxon>
        <taxon>Ochrophyta</taxon>
        <taxon>Bacillariophyta</taxon>
        <taxon>Mediophyceae</taxon>
        <taxon>Biddulphiophycidae</taxon>
        <taxon>Eupodiscales</taxon>
        <taxon>Parodontellaceae</taxon>
        <taxon>Trieres</taxon>
    </lineage>
</organism>
<feature type="chain" id="PRO_5036191908" evidence="2">
    <location>
        <begin position="19"/>
        <end position="118"/>
    </location>
</feature>
<evidence type="ECO:0000313" key="3">
    <source>
        <dbReference type="EMBL" id="CAD9326447.1"/>
    </source>
</evidence>
<dbReference type="EMBL" id="HBGO01006702">
    <property type="protein sequence ID" value="CAD9326451.1"/>
    <property type="molecule type" value="Transcribed_RNA"/>
</dbReference>
<name>A0A6U1THH4_TRICV</name>
<sequence length="118" mass="12431">MTIARFFLFLTLAVAATAQNQIRAQQRRVQKASTVESNFMRETAVDQEGVDFWDRELGKRGSNSKGKGKSKGKSNGKGGKGGSKSKSDSKSKGKGKGGSKSKGKGSSKSKGKGGSRSK</sequence>
<reference evidence="4" key="1">
    <citation type="submission" date="2021-01" db="EMBL/GenBank/DDBJ databases">
        <authorList>
            <person name="Corre E."/>
            <person name="Pelletier E."/>
            <person name="Niang G."/>
            <person name="Scheremetjew M."/>
            <person name="Finn R."/>
            <person name="Kale V."/>
            <person name="Holt S."/>
            <person name="Cochrane G."/>
            <person name="Meng A."/>
            <person name="Brown T."/>
            <person name="Cohen L."/>
        </authorList>
    </citation>
    <scope>NUCLEOTIDE SEQUENCE</scope>
    <source>
        <strain evidence="4">Grunow 1884</strain>
    </source>
</reference>
<feature type="region of interest" description="Disordered" evidence="1">
    <location>
        <begin position="50"/>
        <end position="118"/>
    </location>
</feature>
<protein>
    <submittedName>
        <fullName evidence="4">Uncharacterized protein</fullName>
    </submittedName>
</protein>
<gene>
    <name evidence="3" type="ORF">OSIN01602_LOCUS3774</name>
    <name evidence="4" type="ORF">OSIN01602_LOCUS3775</name>
</gene>
<evidence type="ECO:0000313" key="4">
    <source>
        <dbReference type="EMBL" id="CAD9326451.1"/>
    </source>
</evidence>